<dbReference type="PROSITE" id="PS50977">
    <property type="entry name" value="HTH_TETR_2"/>
    <property type="match status" value="1"/>
</dbReference>
<gene>
    <name evidence="4" type="ORF">EJP77_01005</name>
</gene>
<dbReference type="OrthoDB" id="9812993at2"/>
<dbReference type="PANTHER" id="PTHR43479">
    <property type="entry name" value="ACREF/ENVCD OPERON REPRESSOR-RELATED"/>
    <property type="match status" value="1"/>
</dbReference>
<dbReference type="InterPro" id="IPR001647">
    <property type="entry name" value="HTH_TetR"/>
</dbReference>
<reference evidence="4 5" key="1">
    <citation type="submission" date="2018-12" db="EMBL/GenBank/DDBJ databases">
        <authorList>
            <person name="Sun L."/>
            <person name="Chen Z."/>
        </authorList>
    </citation>
    <scope>NUCLEOTIDE SEQUENCE [LARGE SCALE GENOMIC DNA]</scope>
    <source>
        <strain evidence="4 5">3-5-3</strain>
    </source>
</reference>
<dbReference type="GO" id="GO:0003677">
    <property type="term" value="F:DNA binding"/>
    <property type="evidence" value="ECO:0007669"/>
    <property type="project" value="UniProtKB-UniRule"/>
</dbReference>
<evidence type="ECO:0000313" key="4">
    <source>
        <dbReference type="EMBL" id="RUT35631.1"/>
    </source>
</evidence>
<accession>A0A3S1JSE4</accession>
<dbReference type="Pfam" id="PF00440">
    <property type="entry name" value="TetR_N"/>
    <property type="match status" value="1"/>
</dbReference>
<dbReference type="EMBL" id="RZNX01000001">
    <property type="protein sequence ID" value="RUT35631.1"/>
    <property type="molecule type" value="Genomic_DNA"/>
</dbReference>
<dbReference type="PRINTS" id="PR00455">
    <property type="entry name" value="HTHTETR"/>
</dbReference>
<sequence length="296" mass="34954">MEQLKKRQIMNMAMEVFKDKGYVNASMQDIAEKCGMAKGSIYKLFPSKEELFIAVFEDCYYQMFILAEELERKRKQERWTREQLFLQHIAFQLEYITEHYFLMMEFKELPIKTNELFISITMKKKDYMLKWHRDFILNMYGEQAEACIWDIVMIYRGILKEYLSLLQQHVIGLSIAEIAAFIVSRMHALVADLRAKDADPILKESNILNNASNPANQQMTQAAVHELLDSIIKELQQDTEGENLNRQQLLEVTGLMRKEYDLPTANPTMLQVYMAFLETAPELRSYVRQLKLMLRF</sequence>
<keyword evidence="5" id="KW-1185">Reference proteome</keyword>
<dbReference type="InterPro" id="IPR009057">
    <property type="entry name" value="Homeodomain-like_sf"/>
</dbReference>
<dbReference type="SUPFAM" id="SSF46689">
    <property type="entry name" value="Homeodomain-like"/>
    <property type="match status" value="1"/>
</dbReference>
<protein>
    <submittedName>
        <fullName evidence="4">TetR/AcrR family transcriptional regulator</fullName>
    </submittedName>
</protein>
<evidence type="ECO:0000256" key="1">
    <source>
        <dbReference type="ARBA" id="ARBA00023125"/>
    </source>
</evidence>
<name>A0A3S1JSE4_9BACL</name>
<evidence type="ECO:0000259" key="3">
    <source>
        <dbReference type="PROSITE" id="PS50977"/>
    </source>
</evidence>
<comment type="caution">
    <text evidence="4">The sequence shown here is derived from an EMBL/GenBank/DDBJ whole genome shotgun (WGS) entry which is preliminary data.</text>
</comment>
<dbReference type="RefSeq" id="WP_127197331.1">
    <property type="nucleotide sequence ID" value="NZ_RZNX01000001.1"/>
</dbReference>
<dbReference type="AlphaFoldDB" id="A0A3S1JSE4"/>
<feature type="DNA-binding region" description="H-T-H motif" evidence="2">
    <location>
        <begin position="26"/>
        <end position="45"/>
    </location>
</feature>
<feature type="domain" description="HTH tetR-type" evidence="3">
    <location>
        <begin position="3"/>
        <end position="63"/>
    </location>
</feature>
<evidence type="ECO:0000256" key="2">
    <source>
        <dbReference type="PROSITE-ProRule" id="PRU00335"/>
    </source>
</evidence>
<keyword evidence="1 2" id="KW-0238">DNA-binding</keyword>
<evidence type="ECO:0000313" key="5">
    <source>
        <dbReference type="Proteomes" id="UP000272464"/>
    </source>
</evidence>
<dbReference type="Gene3D" id="1.10.357.10">
    <property type="entry name" value="Tetracycline Repressor, domain 2"/>
    <property type="match status" value="1"/>
</dbReference>
<dbReference type="InterPro" id="IPR050624">
    <property type="entry name" value="HTH-type_Tx_Regulator"/>
</dbReference>
<dbReference type="Proteomes" id="UP000272464">
    <property type="component" value="Unassembled WGS sequence"/>
</dbReference>
<proteinExistence type="predicted"/>
<organism evidence="4 5">
    <name type="scientific">Paenibacillus zeisoli</name>
    <dbReference type="NCBI Taxonomy" id="2496267"/>
    <lineage>
        <taxon>Bacteria</taxon>
        <taxon>Bacillati</taxon>
        <taxon>Bacillota</taxon>
        <taxon>Bacilli</taxon>
        <taxon>Bacillales</taxon>
        <taxon>Paenibacillaceae</taxon>
        <taxon>Paenibacillus</taxon>
    </lineage>
</organism>
<dbReference type="PANTHER" id="PTHR43479:SF22">
    <property type="entry name" value="TRANSCRIPTIONAL REGULATOR, TETR FAMILY"/>
    <property type="match status" value="1"/>
</dbReference>